<dbReference type="EMBL" id="CP163439">
    <property type="protein sequence ID" value="XDQ37774.1"/>
    <property type="molecule type" value="Genomic_DNA"/>
</dbReference>
<dbReference type="InterPro" id="IPR010982">
    <property type="entry name" value="Lambda_DNA-bd_dom_sf"/>
</dbReference>
<evidence type="ECO:0000256" key="1">
    <source>
        <dbReference type="ARBA" id="ARBA00023015"/>
    </source>
</evidence>
<evidence type="ECO:0000256" key="4">
    <source>
        <dbReference type="SAM" id="MobiDB-lite"/>
    </source>
</evidence>
<keyword evidence="1" id="KW-0805">Transcription regulation</keyword>
<dbReference type="PANTHER" id="PTHR30146">
    <property type="entry name" value="LACI-RELATED TRANSCRIPTIONAL REPRESSOR"/>
    <property type="match status" value="1"/>
</dbReference>
<dbReference type="SMART" id="SM00354">
    <property type="entry name" value="HTH_LACI"/>
    <property type="match status" value="1"/>
</dbReference>
<dbReference type="CDD" id="cd06267">
    <property type="entry name" value="PBP1_LacI_sugar_binding-like"/>
    <property type="match status" value="1"/>
</dbReference>
<evidence type="ECO:0000256" key="2">
    <source>
        <dbReference type="ARBA" id="ARBA00023125"/>
    </source>
</evidence>
<dbReference type="PROSITE" id="PS50932">
    <property type="entry name" value="HTH_LACI_2"/>
    <property type="match status" value="1"/>
</dbReference>
<evidence type="ECO:0000256" key="3">
    <source>
        <dbReference type="ARBA" id="ARBA00023163"/>
    </source>
</evidence>
<dbReference type="GO" id="GO:0000976">
    <property type="term" value="F:transcription cis-regulatory region binding"/>
    <property type="evidence" value="ECO:0007669"/>
    <property type="project" value="TreeGrafter"/>
</dbReference>
<feature type="domain" description="HTH lacI-type" evidence="5">
    <location>
        <begin position="7"/>
        <end position="61"/>
    </location>
</feature>
<name>A0AB39Q9K3_9ACTN</name>
<dbReference type="CDD" id="cd01392">
    <property type="entry name" value="HTH_LacI"/>
    <property type="match status" value="1"/>
</dbReference>
<sequence length="349" mass="36909">MAANRRPTMADVAREVGVSAKTVSRVLNEDGYASEQTREQVLAAVAKLGFQPNLMARNIRVGGPDTTIGLVIPDLGNPFFGAVARSIEDTVRDRGLTLLMGSSADDPDRERALTAKFLARRVSIVIVVPSVGADHSDLKSHRAAGLPIVFLDRPGVGLSTDSIVSSNRAGAQDGVAHLIAHGHRRIGFVGDLPVKLYTPRERLAGYREALEEAGIPYDRALVASAHDQQGAEAATSQLLELADPPTALFAGNNIMALGIVAELARSKRKDVAVVAFDDVSLAEALEPALTVVAQDPEEIGRRAAATALARLDGDRSRARTITVPTRLIIRGSGEQPAPKPKRSAPSPLG</sequence>
<evidence type="ECO:0000259" key="5">
    <source>
        <dbReference type="PROSITE" id="PS50932"/>
    </source>
</evidence>
<dbReference type="PANTHER" id="PTHR30146:SF109">
    <property type="entry name" value="HTH-TYPE TRANSCRIPTIONAL REGULATOR GALS"/>
    <property type="match status" value="1"/>
</dbReference>
<organism evidence="6">
    <name type="scientific">Streptomyces sp. R28</name>
    <dbReference type="NCBI Taxonomy" id="3238628"/>
    <lineage>
        <taxon>Bacteria</taxon>
        <taxon>Bacillati</taxon>
        <taxon>Actinomycetota</taxon>
        <taxon>Actinomycetes</taxon>
        <taxon>Kitasatosporales</taxon>
        <taxon>Streptomycetaceae</taxon>
        <taxon>Streptomyces</taxon>
    </lineage>
</organism>
<dbReference type="Pfam" id="PF00356">
    <property type="entry name" value="LacI"/>
    <property type="match status" value="1"/>
</dbReference>
<proteinExistence type="predicted"/>
<dbReference type="RefSeq" id="WP_369172507.1">
    <property type="nucleotide sequence ID" value="NZ_CP163439.1"/>
</dbReference>
<evidence type="ECO:0000313" key="6">
    <source>
        <dbReference type="EMBL" id="XDQ37774.1"/>
    </source>
</evidence>
<dbReference type="Pfam" id="PF13377">
    <property type="entry name" value="Peripla_BP_3"/>
    <property type="match status" value="1"/>
</dbReference>
<keyword evidence="3" id="KW-0804">Transcription</keyword>
<dbReference type="InterPro" id="IPR000843">
    <property type="entry name" value="HTH_LacI"/>
</dbReference>
<reference evidence="6" key="1">
    <citation type="submission" date="2024-07" db="EMBL/GenBank/DDBJ databases">
        <authorList>
            <person name="Yu S.T."/>
        </authorList>
    </citation>
    <scope>NUCLEOTIDE SEQUENCE</scope>
    <source>
        <strain evidence="6">R28</strain>
    </source>
</reference>
<gene>
    <name evidence="6" type="ORF">AB5J49_32950</name>
</gene>
<protein>
    <submittedName>
        <fullName evidence="6">LacI family DNA-binding transcriptional regulator</fullName>
    </submittedName>
</protein>
<dbReference type="SUPFAM" id="SSF53822">
    <property type="entry name" value="Periplasmic binding protein-like I"/>
    <property type="match status" value="1"/>
</dbReference>
<dbReference type="InterPro" id="IPR028082">
    <property type="entry name" value="Peripla_BP_I"/>
</dbReference>
<accession>A0AB39Q9K3</accession>
<dbReference type="PRINTS" id="PR00036">
    <property type="entry name" value="HTHLACI"/>
</dbReference>
<keyword evidence="2 6" id="KW-0238">DNA-binding</keyword>
<dbReference type="Gene3D" id="3.40.50.2300">
    <property type="match status" value="2"/>
</dbReference>
<dbReference type="PROSITE" id="PS00356">
    <property type="entry name" value="HTH_LACI_1"/>
    <property type="match status" value="1"/>
</dbReference>
<dbReference type="AlphaFoldDB" id="A0AB39Q9K3"/>
<feature type="region of interest" description="Disordered" evidence="4">
    <location>
        <begin position="329"/>
        <end position="349"/>
    </location>
</feature>
<dbReference type="InterPro" id="IPR046335">
    <property type="entry name" value="LacI/GalR-like_sensor"/>
</dbReference>
<dbReference type="SUPFAM" id="SSF47413">
    <property type="entry name" value="lambda repressor-like DNA-binding domains"/>
    <property type="match status" value="1"/>
</dbReference>
<dbReference type="GO" id="GO:0003700">
    <property type="term" value="F:DNA-binding transcription factor activity"/>
    <property type="evidence" value="ECO:0007669"/>
    <property type="project" value="TreeGrafter"/>
</dbReference>
<dbReference type="Gene3D" id="1.10.260.40">
    <property type="entry name" value="lambda repressor-like DNA-binding domains"/>
    <property type="match status" value="1"/>
</dbReference>